<sequence length="131" mass="13795">MTSDSGRPSADANIDALQAWAAGSDSSSGAGNGARRGAGNKPERRRSTAFFSVPGPGRRSPDRSAGSEKSAYGFRGNSLIPKVLLVVAAGLAAYIVFSFIISLLMMILMIAGGVALLYGVYRFGRWHGRRD</sequence>
<feature type="transmembrane region" description="Helical" evidence="2">
    <location>
        <begin position="103"/>
        <end position="121"/>
    </location>
</feature>
<dbReference type="Proteomes" id="UP000676325">
    <property type="component" value="Unassembled WGS sequence"/>
</dbReference>
<organism evidence="3 4">
    <name type="scientific">Actinospica acidithermotolerans</name>
    <dbReference type="NCBI Taxonomy" id="2828514"/>
    <lineage>
        <taxon>Bacteria</taxon>
        <taxon>Bacillati</taxon>
        <taxon>Actinomycetota</taxon>
        <taxon>Actinomycetes</taxon>
        <taxon>Catenulisporales</taxon>
        <taxon>Actinospicaceae</taxon>
        <taxon>Actinospica</taxon>
    </lineage>
</organism>
<evidence type="ECO:0000256" key="2">
    <source>
        <dbReference type="SAM" id="Phobius"/>
    </source>
</evidence>
<feature type="transmembrane region" description="Helical" evidence="2">
    <location>
        <begin position="79"/>
        <end position="97"/>
    </location>
</feature>
<name>A0A941EH31_9ACTN</name>
<evidence type="ECO:0000313" key="3">
    <source>
        <dbReference type="EMBL" id="MBR7831171.1"/>
    </source>
</evidence>
<dbReference type="RefSeq" id="WP_212522287.1">
    <property type="nucleotide sequence ID" value="NZ_JAGSOH010000192.1"/>
</dbReference>
<evidence type="ECO:0000256" key="1">
    <source>
        <dbReference type="SAM" id="MobiDB-lite"/>
    </source>
</evidence>
<evidence type="ECO:0000313" key="4">
    <source>
        <dbReference type="Proteomes" id="UP000676325"/>
    </source>
</evidence>
<reference evidence="3" key="1">
    <citation type="submission" date="2021-04" db="EMBL/GenBank/DDBJ databases">
        <title>Genome based classification of Actinospica acidithermotolerans sp. nov., an actinobacterium isolated from an Indonesian hot spring.</title>
        <authorList>
            <person name="Kusuma A.B."/>
            <person name="Putra K.E."/>
            <person name="Nafisah S."/>
            <person name="Loh J."/>
            <person name="Nouioui I."/>
            <person name="Goodfellow M."/>
        </authorList>
    </citation>
    <scope>NUCLEOTIDE SEQUENCE</scope>
    <source>
        <strain evidence="3">MGRD01-02</strain>
    </source>
</reference>
<dbReference type="EMBL" id="JAGSOH010000192">
    <property type="protein sequence ID" value="MBR7831171.1"/>
    <property type="molecule type" value="Genomic_DNA"/>
</dbReference>
<keyword evidence="2" id="KW-0472">Membrane</keyword>
<dbReference type="AlphaFoldDB" id="A0A941EH31"/>
<feature type="region of interest" description="Disordered" evidence="1">
    <location>
        <begin position="21"/>
        <end position="73"/>
    </location>
</feature>
<keyword evidence="2" id="KW-0812">Transmembrane</keyword>
<proteinExistence type="predicted"/>
<keyword evidence="2" id="KW-1133">Transmembrane helix</keyword>
<gene>
    <name evidence="3" type="ORF">KDK95_33000</name>
</gene>
<accession>A0A941EH31</accession>
<comment type="caution">
    <text evidence="3">The sequence shown here is derived from an EMBL/GenBank/DDBJ whole genome shotgun (WGS) entry which is preliminary data.</text>
</comment>
<protein>
    <submittedName>
        <fullName evidence="3">Uncharacterized protein</fullName>
    </submittedName>
</protein>
<keyword evidence="4" id="KW-1185">Reference proteome</keyword>